<dbReference type="AlphaFoldDB" id="A0A9W9F255"/>
<gene>
    <name evidence="2" type="ORF">NUU61_007095</name>
</gene>
<dbReference type="EMBL" id="JAPMSZ010000009">
    <property type="protein sequence ID" value="KAJ5092225.1"/>
    <property type="molecule type" value="Genomic_DNA"/>
</dbReference>
<evidence type="ECO:0000313" key="3">
    <source>
        <dbReference type="Proteomes" id="UP001141434"/>
    </source>
</evidence>
<dbReference type="Proteomes" id="UP001141434">
    <property type="component" value="Unassembled WGS sequence"/>
</dbReference>
<feature type="compositionally biased region" description="Polar residues" evidence="1">
    <location>
        <begin position="29"/>
        <end position="38"/>
    </location>
</feature>
<dbReference type="OrthoDB" id="5365739at2759"/>
<organism evidence="2 3">
    <name type="scientific">Penicillium alfredii</name>
    <dbReference type="NCBI Taxonomy" id="1506179"/>
    <lineage>
        <taxon>Eukaryota</taxon>
        <taxon>Fungi</taxon>
        <taxon>Dikarya</taxon>
        <taxon>Ascomycota</taxon>
        <taxon>Pezizomycotina</taxon>
        <taxon>Eurotiomycetes</taxon>
        <taxon>Eurotiomycetidae</taxon>
        <taxon>Eurotiales</taxon>
        <taxon>Aspergillaceae</taxon>
        <taxon>Penicillium</taxon>
    </lineage>
</organism>
<proteinExistence type="predicted"/>
<comment type="caution">
    <text evidence="2">The sequence shown here is derived from an EMBL/GenBank/DDBJ whole genome shotgun (WGS) entry which is preliminary data.</text>
</comment>
<feature type="region of interest" description="Disordered" evidence="1">
    <location>
        <begin position="1"/>
        <end position="93"/>
    </location>
</feature>
<evidence type="ECO:0000256" key="1">
    <source>
        <dbReference type="SAM" id="MobiDB-lite"/>
    </source>
</evidence>
<reference evidence="2" key="1">
    <citation type="submission" date="2022-11" db="EMBL/GenBank/DDBJ databases">
        <authorList>
            <person name="Petersen C."/>
        </authorList>
    </citation>
    <scope>NUCLEOTIDE SEQUENCE</scope>
    <source>
        <strain evidence="2">IBT 34128</strain>
    </source>
</reference>
<dbReference type="RefSeq" id="XP_056510420.1">
    <property type="nucleotide sequence ID" value="XM_056657620.1"/>
</dbReference>
<protein>
    <submittedName>
        <fullName evidence="2">Uncharacterized protein</fullName>
    </submittedName>
</protein>
<dbReference type="GeneID" id="81396789"/>
<accession>A0A9W9F255</accession>
<sequence length="261" mass="29390">MIDARSFAAPRAGGEPAKIIRSPRLRNIRSGNQGPGRNSKSAASKAGRKKKPFQSKRDEKQDEAHGEELSDEAIDEFKREQAMKARPNPVRYDPQEIDFSTLKETWPSLPTDANARSVTVFEKLLSMSGRFPNGYVPPQEFGRRVWKGQRVLFFDEKEKSEALEEVKRLAQARADRVSQRKGDLVEPHEVKFNPINAEDTKALVNTFAQGKYHTKVEKNQPGVLGDVTRNLGHNQTYQMAGKTHQFMAKVESLVAASTKRS</sequence>
<keyword evidence="3" id="KW-1185">Reference proteome</keyword>
<name>A0A9W9F255_9EURO</name>
<evidence type="ECO:0000313" key="2">
    <source>
        <dbReference type="EMBL" id="KAJ5092225.1"/>
    </source>
</evidence>
<feature type="compositionally biased region" description="Basic and acidic residues" evidence="1">
    <location>
        <begin position="55"/>
        <end position="68"/>
    </location>
</feature>
<reference evidence="2" key="2">
    <citation type="journal article" date="2023" name="IMA Fungus">
        <title>Comparative genomic study of the Penicillium genus elucidates a diverse pangenome and 15 lateral gene transfer events.</title>
        <authorList>
            <person name="Petersen C."/>
            <person name="Sorensen T."/>
            <person name="Nielsen M.R."/>
            <person name="Sondergaard T.E."/>
            <person name="Sorensen J.L."/>
            <person name="Fitzpatrick D.A."/>
            <person name="Frisvad J.C."/>
            <person name="Nielsen K.L."/>
        </authorList>
    </citation>
    <scope>NUCLEOTIDE SEQUENCE</scope>
    <source>
        <strain evidence="2">IBT 34128</strain>
    </source>
</reference>